<evidence type="ECO:0000256" key="9">
    <source>
        <dbReference type="ARBA" id="ARBA00022490"/>
    </source>
</evidence>
<sequence>MGRKFFVGGNWKCNGTTEEVKKIVSTLNAAQVPSSDVVEVVVSPPFVFLPVVKSELRADFHVAAQNCWVKKGGAFTGEVSAEMLANLGVPWVILGHSERRALLNESNEFVGDKVAYALSQGLKVIACVGETLEQREAGSTMDVVAAQTKAIAERVSNWANVVLAYEPVWAIGTGKVATPAQAQEVHDGLRKWLQANTSTEVAASTRIIYGGSVNGANCKELAGQPDVDGFLVGGASLKPEFIDIIKAAEVKKSS</sequence>
<dbReference type="PANTHER" id="PTHR21139">
    <property type="entry name" value="TRIOSEPHOSPHATE ISOMERASE"/>
    <property type="match status" value="1"/>
</dbReference>
<dbReference type="Pfam" id="PF00121">
    <property type="entry name" value="TIM"/>
    <property type="match status" value="1"/>
</dbReference>
<evidence type="ECO:0000256" key="2">
    <source>
        <dbReference type="ARBA" id="ARBA00004496"/>
    </source>
</evidence>
<keyword evidence="14" id="KW-1185">Reference proteome</keyword>
<dbReference type="AlphaFoldDB" id="A0A9Q0GJ73"/>
<dbReference type="OrthoDB" id="6715177at2759"/>
<keyword evidence="11 13" id="KW-0413">Isomerase</keyword>
<evidence type="ECO:0000256" key="12">
    <source>
        <dbReference type="ARBA" id="ARBA00039870"/>
    </source>
</evidence>
<evidence type="ECO:0000256" key="7">
    <source>
        <dbReference type="ARBA" id="ARBA00011940"/>
    </source>
</evidence>
<name>A0A9Q0GJ73_9ROSI</name>
<keyword evidence="8" id="KW-0312">Gluconeogenesis</keyword>
<keyword evidence="10" id="KW-0324">Glycolysis</keyword>
<dbReference type="Gene3D" id="3.20.20.70">
    <property type="entry name" value="Aldolase class I"/>
    <property type="match status" value="1"/>
</dbReference>
<dbReference type="GO" id="GO:0046166">
    <property type="term" value="P:glyceraldehyde-3-phosphate biosynthetic process"/>
    <property type="evidence" value="ECO:0007669"/>
    <property type="project" value="TreeGrafter"/>
</dbReference>
<comment type="pathway">
    <text evidence="3">Carbohydrate degradation; glycolysis; D-glyceraldehyde 3-phosphate from glycerone phosphate: step 1/1.</text>
</comment>
<dbReference type="Proteomes" id="UP001141552">
    <property type="component" value="Unassembled WGS sequence"/>
</dbReference>
<dbReference type="GO" id="GO:0005829">
    <property type="term" value="C:cytosol"/>
    <property type="evidence" value="ECO:0007669"/>
    <property type="project" value="TreeGrafter"/>
</dbReference>
<dbReference type="FunFam" id="3.20.20.70:FF:000025">
    <property type="entry name" value="Triosephosphate isomerase"/>
    <property type="match status" value="1"/>
</dbReference>
<dbReference type="InterPro" id="IPR000652">
    <property type="entry name" value="Triosephosphate_isomerase"/>
</dbReference>
<dbReference type="PANTHER" id="PTHR21139:SF34">
    <property type="entry name" value="TRIOSEPHOSPHATE ISOMERASE, CYTOSOLIC"/>
    <property type="match status" value="1"/>
</dbReference>
<keyword evidence="9" id="KW-0963">Cytoplasm</keyword>
<evidence type="ECO:0000256" key="4">
    <source>
        <dbReference type="ARBA" id="ARBA00004742"/>
    </source>
</evidence>
<proteinExistence type="inferred from homology"/>
<evidence type="ECO:0000256" key="1">
    <source>
        <dbReference type="ARBA" id="ARBA00000474"/>
    </source>
</evidence>
<dbReference type="GO" id="GO:0006094">
    <property type="term" value="P:gluconeogenesis"/>
    <property type="evidence" value="ECO:0007669"/>
    <property type="project" value="UniProtKB-KW"/>
</dbReference>
<evidence type="ECO:0000256" key="10">
    <source>
        <dbReference type="ARBA" id="ARBA00023152"/>
    </source>
</evidence>
<reference evidence="13" key="2">
    <citation type="journal article" date="2023" name="Plants (Basel)">
        <title>Annotation of the Turnera subulata (Passifloraceae) Draft Genome Reveals the S-Locus Evolved after the Divergence of Turneroideae from Passifloroideae in a Stepwise Manner.</title>
        <authorList>
            <person name="Henning P.M."/>
            <person name="Roalson E.H."/>
            <person name="Mir W."/>
            <person name="McCubbin A.G."/>
            <person name="Shore J.S."/>
        </authorList>
    </citation>
    <scope>NUCLEOTIDE SEQUENCE</scope>
    <source>
        <strain evidence="13">F60SS</strain>
    </source>
</reference>
<gene>
    <name evidence="13" type="primary">TPIP1_2</name>
    <name evidence="13" type="ORF">Tsubulata_045811</name>
</gene>
<evidence type="ECO:0000256" key="6">
    <source>
        <dbReference type="ARBA" id="ARBA00011738"/>
    </source>
</evidence>
<comment type="subcellular location">
    <subcellularLocation>
        <location evidence="2">Cytoplasm</location>
    </subcellularLocation>
</comment>
<evidence type="ECO:0000256" key="3">
    <source>
        <dbReference type="ARBA" id="ARBA00004680"/>
    </source>
</evidence>
<organism evidence="13 14">
    <name type="scientific">Turnera subulata</name>
    <dbReference type="NCBI Taxonomy" id="218843"/>
    <lineage>
        <taxon>Eukaryota</taxon>
        <taxon>Viridiplantae</taxon>
        <taxon>Streptophyta</taxon>
        <taxon>Embryophyta</taxon>
        <taxon>Tracheophyta</taxon>
        <taxon>Spermatophyta</taxon>
        <taxon>Magnoliopsida</taxon>
        <taxon>eudicotyledons</taxon>
        <taxon>Gunneridae</taxon>
        <taxon>Pentapetalae</taxon>
        <taxon>rosids</taxon>
        <taxon>fabids</taxon>
        <taxon>Malpighiales</taxon>
        <taxon>Passifloraceae</taxon>
        <taxon>Turnera</taxon>
    </lineage>
</organism>
<evidence type="ECO:0000256" key="8">
    <source>
        <dbReference type="ARBA" id="ARBA00022432"/>
    </source>
</evidence>
<dbReference type="GO" id="GO:0004807">
    <property type="term" value="F:triose-phosphate isomerase activity"/>
    <property type="evidence" value="ECO:0007669"/>
    <property type="project" value="UniProtKB-EC"/>
</dbReference>
<dbReference type="EC" id="5.3.1.1" evidence="7"/>
<comment type="similarity">
    <text evidence="5">Belongs to the triosephosphate isomerase family.</text>
</comment>
<dbReference type="PROSITE" id="PS00171">
    <property type="entry name" value="TIM_1"/>
    <property type="match status" value="1"/>
</dbReference>
<evidence type="ECO:0000256" key="5">
    <source>
        <dbReference type="ARBA" id="ARBA00007422"/>
    </source>
</evidence>
<comment type="caution">
    <text evidence="13">The sequence shown here is derived from an EMBL/GenBank/DDBJ whole genome shotgun (WGS) entry which is preliminary data.</text>
</comment>
<dbReference type="EMBL" id="JAKUCV010000557">
    <property type="protein sequence ID" value="KAJ4849564.1"/>
    <property type="molecule type" value="Genomic_DNA"/>
</dbReference>
<dbReference type="CDD" id="cd00311">
    <property type="entry name" value="TIM"/>
    <property type="match status" value="1"/>
</dbReference>
<comment type="pathway">
    <text evidence="4">Carbohydrate biosynthesis; gluconeogenesis.</text>
</comment>
<evidence type="ECO:0000313" key="13">
    <source>
        <dbReference type="EMBL" id="KAJ4849564.1"/>
    </source>
</evidence>
<dbReference type="InterPro" id="IPR020861">
    <property type="entry name" value="Triosephosphate_isomerase_AS"/>
</dbReference>
<reference evidence="13" key="1">
    <citation type="submission" date="2022-02" db="EMBL/GenBank/DDBJ databases">
        <authorList>
            <person name="Henning P.M."/>
            <person name="McCubbin A.G."/>
            <person name="Shore J.S."/>
        </authorList>
    </citation>
    <scope>NUCLEOTIDE SEQUENCE</scope>
    <source>
        <strain evidence="13">F60SS</strain>
        <tissue evidence="13">Leaves</tissue>
    </source>
</reference>
<evidence type="ECO:0000256" key="11">
    <source>
        <dbReference type="ARBA" id="ARBA00023235"/>
    </source>
</evidence>
<dbReference type="GO" id="GO:0019563">
    <property type="term" value="P:glycerol catabolic process"/>
    <property type="evidence" value="ECO:0007669"/>
    <property type="project" value="TreeGrafter"/>
</dbReference>
<dbReference type="PROSITE" id="PS51440">
    <property type="entry name" value="TIM_2"/>
    <property type="match status" value="1"/>
</dbReference>
<dbReference type="InterPro" id="IPR022896">
    <property type="entry name" value="TrioseP_Isoase_bac/euk"/>
</dbReference>
<dbReference type="InterPro" id="IPR035990">
    <property type="entry name" value="TIM_sf"/>
</dbReference>
<evidence type="ECO:0000313" key="14">
    <source>
        <dbReference type="Proteomes" id="UP001141552"/>
    </source>
</evidence>
<dbReference type="InterPro" id="IPR013785">
    <property type="entry name" value="Aldolase_TIM"/>
</dbReference>
<dbReference type="GO" id="GO:0006096">
    <property type="term" value="P:glycolytic process"/>
    <property type="evidence" value="ECO:0007669"/>
    <property type="project" value="UniProtKB-KW"/>
</dbReference>
<dbReference type="SUPFAM" id="SSF51351">
    <property type="entry name" value="Triosephosphate isomerase (TIM)"/>
    <property type="match status" value="1"/>
</dbReference>
<dbReference type="HAMAP" id="MF_00147_B">
    <property type="entry name" value="TIM_B"/>
    <property type="match status" value="1"/>
</dbReference>
<comment type="catalytic activity">
    <reaction evidence="1">
        <text>D-glyceraldehyde 3-phosphate = dihydroxyacetone phosphate</text>
        <dbReference type="Rhea" id="RHEA:18585"/>
        <dbReference type="ChEBI" id="CHEBI:57642"/>
        <dbReference type="ChEBI" id="CHEBI:59776"/>
        <dbReference type="EC" id="5.3.1.1"/>
    </reaction>
</comment>
<dbReference type="NCBIfam" id="TIGR00419">
    <property type="entry name" value="tim"/>
    <property type="match status" value="1"/>
</dbReference>
<accession>A0A9Q0GJ73</accession>
<comment type="subunit">
    <text evidence="6">Homodimer.</text>
</comment>
<protein>
    <recommendedName>
        <fullName evidence="12">Triosephosphate isomerase, cytosolic</fullName>
        <ecNumber evidence="7">5.3.1.1</ecNumber>
    </recommendedName>
</protein>